<name>A0A5R8LMB4_LACZE</name>
<evidence type="ECO:0000256" key="1">
    <source>
        <dbReference type="SAM" id="MobiDB-lite"/>
    </source>
</evidence>
<feature type="region of interest" description="Disordered" evidence="1">
    <location>
        <begin position="34"/>
        <end position="69"/>
    </location>
</feature>
<evidence type="ECO:0000313" key="3">
    <source>
        <dbReference type="Proteomes" id="UP000307781"/>
    </source>
</evidence>
<reference evidence="2 3" key="1">
    <citation type="submission" date="2019-05" db="EMBL/GenBank/DDBJ databases">
        <title>Genome-based reclassification of Lactobacillus casei as Lactobacillus casei subsp. casei. subsp.nov., description of Lactobacillus casei subsp. zeae subsp. nov., and emended description of Lactobacillus casei.</title>
        <authorList>
            <person name="Huang C.-H."/>
        </authorList>
    </citation>
    <scope>NUCLEOTIDE SEQUENCE [LARGE SCALE GENOMIC DNA]</scope>
    <source>
        <strain evidence="2 3">CRBIP24.58</strain>
    </source>
</reference>
<accession>A0A5R8LMB4</accession>
<dbReference type="EMBL" id="VBWN01000018">
    <property type="protein sequence ID" value="TLF38369.1"/>
    <property type="molecule type" value="Genomic_DNA"/>
</dbReference>
<sequence>MEGNSVPKRVCSRRNLRVRTSSLNGQNLGIAGIRIGRQSGSETRSQAQKPTHKDLEPKWPKPSHLGSRPLMFRFLTGPAHAL</sequence>
<dbReference type="AntiFam" id="ANF00267">
    <property type="entry name" value="DNA repeat translations related to WP_015765070.1"/>
</dbReference>
<proteinExistence type="predicted"/>
<comment type="caution">
    <text evidence="2">The sequence shown here is derived from an EMBL/GenBank/DDBJ whole genome shotgun (WGS) entry which is preliminary data.</text>
</comment>
<gene>
    <name evidence="2" type="ORF">FEI14_14500</name>
</gene>
<organism evidence="2 3">
    <name type="scientific">Lacticaseibacillus zeae</name>
    <name type="common">Lactobacillus zeae</name>
    <dbReference type="NCBI Taxonomy" id="57037"/>
    <lineage>
        <taxon>Bacteria</taxon>
        <taxon>Bacillati</taxon>
        <taxon>Bacillota</taxon>
        <taxon>Bacilli</taxon>
        <taxon>Lactobacillales</taxon>
        <taxon>Lactobacillaceae</taxon>
        <taxon>Lacticaseibacillus</taxon>
    </lineage>
</organism>
<feature type="compositionally biased region" description="Polar residues" evidence="1">
    <location>
        <begin position="38"/>
        <end position="49"/>
    </location>
</feature>
<dbReference type="AlphaFoldDB" id="A0A5R8LMB4"/>
<dbReference type="NCBIfam" id="NF040517">
    <property type="entry name" value="Lacto_Palin_RP2"/>
    <property type="match status" value="1"/>
</dbReference>
<dbReference type="Proteomes" id="UP000307781">
    <property type="component" value="Unassembled WGS sequence"/>
</dbReference>
<protein>
    <submittedName>
        <fullName evidence="2">Uncharacterized protein</fullName>
    </submittedName>
</protein>
<evidence type="ECO:0000313" key="2">
    <source>
        <dbReference type="EMBL" id="TLF38369.1"/>
    </source>
</evidence>